<keyword evidence="2" id="KW-1185">Reference proteome</keyword>
<gene>
    <name evidence="1" type="ORF">ACFP1Z_02900</name>
</gene>
<name>A0ABW0YTI6_9ACTN</name>
<evidence type="ECO:0000313" key="1">
    <source>
        <dbReference type="EMBL" id="MFC5719132.1"/>
    </source>
</evidence>
<dbReference type="Pfam" id="PF13560">
    <property type="entry name" value="HTH_31"/>
    <property type="match status" value="1"/>
</dbReference>
<dbReference type="RefSeq" id="WP_390314141.1">
    <property type="nucleotide sequence ID" value="NZ_JBHSPB010000002.1"/>
</dbReference>
<dbReference type="SUPFAM" id="SSF47413">
    <property type="entry name" value="lambda repressor-like DNA-binding domains"/>
    <property type="match status" value="1"/>
</dbReference>
<protein>
    <submittedName>
        <fullName evidence="1">Helix-turn-helix domain-containing protein</fullName>
    </submittedName>
</protein>
<dbReference type="CDD" id="cd00093">
    <property type="entry name" value="HTH_XRE"/>
    <property type="match status" value="1"/>
</dbReference>
<evidence type="ECO:0000313" key="2">
    <source>
        <dbReference type="Proteomes" id="UP001596083"/>
    </source>
</evidence>
<dbReference type="Gene3D" id="1.10.260.40">
    <property type="entry name" value="lambda repressor-like DNA-binding domains"/>
    <property type="match status" value="1"/>
</dbReference>
<organism evidence="1 2">
    <name type="scientific">Streptomyces gamaensis</name>
    <dbReference type="NCBI Taxonomy" id="1763542"/>
    <lineage>
        <taxon>Bacteria</taxon>
        <taxon>Bacillati</taxon>
        <taxon>Actinomycetota</taxon>
        <taxon>Actinomycetes</taxon>
        <taxon>Kitasatosporales</taxon>
        <taxon>Streptomycetaceae</taxon>
        <taxon>Streptomyces</taxon>
    </lineage>
</organism>
<reference evidence="2" key="1">
    <citation type="journal article" date="2019" name="Int. J. Syst. Evol. Microbiol.">
        <title>The Global Catalogue of Microorganisms (GCM) 10K type strain sequencing project: providing services to taxonomists for standard genome sequencing and annotation.</title>
        <authorList>
            <consortium name="The Broad Institute Genomics Platform"/>
            <consortium name="The Broad Institute Genome Sequencing Center for Infectious Disease"/>
            <person name="Wu L."/>
            <person name="Ma J."/>
        </authorList>
    </citation>
    <scope>NUCLEOTIDE SEQUENCE [LARGE SCALE GENOMIC DNA]</scope>
    <source>
        <strain evidence="2">CGMCC 4.7304</strain>
    </source>
</reference>
<dbReference type="InterPro" id="IPR001387">
    <property type="entry name" value="Cro/C1-type_HTH"/>
</dbReference>
<proteinExistence type="predicted"/>
<sequence>MSELAEMATGERVRYYRERVGMTRPVLAGLCGRGPDWLKKIERGERPLRDHTLLVRLASALKLSDLSLLTGDPTPRPLTPGSRLVLPTVNEIRDAVRGPLFPPPAPAEPPSVDALRGRVAQAWRLWHTSRFQRTEVGALLPELLRDAQALPRQLEGVERRRAYAVLADVYHLTQQAAAYSVEPELYWIIADRGQQAAQEADDPLCLAGAAWTYGNGLRETGYAEEAIRAVEEAAEAIRPTLEHGADDLRGMYGALNLHAAITYAREGREGDAWRRWDEADRTAGRLPAGYAHAWTVFGRANTDIHGVSVGVDLRTPGAALSRAEDIDLDTVPSVERRSRVLIELARAQQQRKDLAGALHWMRKAVDTSPESVRYTPVARSLVHHLATEARGPLRADAQLLADEVGMAA</sequence>
<dbReference type="Proteomes" id="UP001596083">
    <property type="component" value="Unassembled WGS sequence"/>
</dbReference>
<comment type="caution">
    <text evidence="1">The sequence shown here is derived from an EMBL/GenBank/DDBJ whole genome shotgun (WGS) entry which is preliminary data.</text>
</comment>
<accession>A0ABW0YTI6</accession>
<dbReference type="InterPro" id="IPR010982">
    <property type="entry name" value="Lambda_DNA-bd_dom_sf"/>
</dbReference>
<dbReference type="EMBL" id="JBHSPB010000002">
    <property type="protein sequence ID" value="MFC5719132.1"/>
    <property type="molecule type" value="Genomic_DNA"/>
</dbReference>